<reference evidence="1" key="1">
    <citation type="submission" date="2021-04" db="EMBL/GenBank/DDBJ databases">
        <title>Oceanospirillales bacteria with DddD are important DMSP degraders in coastal seawater.</title>
        <authorList>
            <person name="Liu J."/>
        </authorList>
    </citation>
    <scope>NUCLEOTIDE SEQUENCE</scope>
    <source>
        <strain evidence="1">GY6</strain>
    </source>
</reference>
<keyword evidence="2" id="KW-1185">Reference proteome</keyword>
<dbReference type="Pfam" id="PF11659">
    <property type="entry name" value="DUF3261"/>
    <property type="match status" value="1"/>
</dbReference>
<dbReference type="Proteomes" id="UP001059950">
    <property type="component" value="Chromosome"/>
</dbReference>
<proteinExistence type="predicted"/>
<evidence type="ECO:0000313" key="1">
    <source>
        <dbReference type="EMBL" id="UTW03895.1"/>
    </source>
</evidence>
<organism evidence="1 2">
    <name type="scientific">Amphritea atlantica</name>
    <dbReference type="NCBI Taxonomy" id="355243"/>
    <lineage>
        <taxon>Bacteria</taxon>
        <taxon>Pseudomonadati</taxon>
        <taxon>Pseudomonadota</taxon>
        <taxon>Gammaproteobacteria</taxon>
        <taxon>Oceanospirillales</taxon>
        <taxon>Oceanospirillaceae</taxon>
        <taxon>Amphritea</taxon>
    </lineage>
</organism>
<protein>
    <submittedName>
        <fullName evidence="1">DUF3261 domain-containing protein</fullName>
    </submittedName>
</protein>
<sequence>MSKIGTQLIRASLALLLLLAAGCSVIRPVPEPVDMLLLSPSAGPAPVLLTQRVTLTGWRQQQQFVAICRFNYDQAKLVALLPTGQQLLYLEFDGEQLEQRNAPSIELPGKDILALIQFALWPDEALQNSYAAEQGWKIEITDKRRQLIHSDSVLLDVVYDGQQISIENYRAGYQVRIETLERKDLVL</sequence>
<dbReference type="InterPro" id="IPR021675">
    <property type="entry name" value="DUF3261"/>
</dbReference>
<dbReference type="PROSITE" id="PS51257">
    <property type="entry name" value="PROKAR_LIPOPROTEIN"/>
    <property type="match status" value="1"/>
</dbReference>
<evidence type="ECO:0000313" key="2">
    <source>
        <dbReference type="Proteomes" id="UP001059950"/>
    </source>
</evidence>
<accession>A0ABY5GVE4</accession>
<name>A0ABY5GVE4_9GAMM</name>
<dbReference type="EMBL" id="CP073344">
    <property type="protein sequence ID" value="UTW03895.1"/>
    <property type="molecule type" value="Genomic_DNA"/>
</dbReference>
<gene>
    <name evidence="1" type="ORF">KDX31_02350</name>
</gene>